<feature type="region of interest" description="Disordered" evidence="4">
    <location>
        <begin position="240"/>
        <end position="270"/>
    </location>
</feature>
<evidence type="ECO:0000313" key="7">
    <source>
        <dbReference type="Ensembl" id="ENSCLAP00000014345.1"/>
    </source>
</evidence>
<dbReference type="InterPro" id="IPR000980">
    <property type="entry name" value="SH2"/>
</dbReference>
<dbReference type="PROSITE" id="PS50001">
    <property type="entry name" value="SH2"/>
    <property type="match status" value="1"/>
</dbReference>
<keyword evidence="2" id="KW-0344">Guanine-nucleotide releasing factor</keyword>
<evidence type="ECO:0000256" key="2">
    <source>
        <dbReference type="PROSITE-ProRule" id="PRU00168"/>
    </source>
</evidence>
<dbReference type="FunFam" id="3.30.505.10:FF:000071">
    <property type="entry name" value="SH2 domain containing 3A"/>
    <property type="match status" value="1"/>
</dbReference>
<dbReference type="GO" id="GO:0005085">
    <property type="term" value="F:guanyl-nucleotide exchange factor activity"/>
    <property type="evidence" value="ECO:0007669"/>
    <property type="project" value="UniProtKB-KW"/>
</dbReference>
<dbReference type="OrthoDB" id="2412973at2759"/>
<evidence type="ECO:0000256" key="3">
    <source>
        <dbReference type="PROSITE-ProRule" id="PRU00191"/>
    </source>
</evidence>
<feature type="domain" description="SH2" evidence="5">
    <location>
        <begin position="15"/>
        <end position="114"/>
    </location>
</feature>
<accession>A0A8C2VG53</accession>
<protein>
    <submittedName>
        <fullName evidence="7">SH2 domain containing 3A</fullName>
    </submittedName>
</protein>
<feature type="compositionally biased region" description="Acidic residues" evidence="4">
    <location>
        <begin position="257"/>
        <end position="270"/>
    </location>
</feature>
<evidence type="ECO:0000256" key="4">
    <source>
        <dbReference type="SAM" id="MobiDB-lite"/>
    </source>
</evidence>
<dbReference type="InterPro" id="IPR036964">
    <property type="entry name" value="RASGEF_cat_dom_sf"/>
</dbReference>
<dbReference type="InterPro" id="IPR036860">
    <property type="entry name" value="SH2_dom_sf"/>
</dbReference>
<feature type="domain" description="Ras-GEF" evidence="6">
    <location>
        <begin position="314"/>
        <end position="558"/>
    </location>
</feature>
<dbReference type="Gene3D" id="3.30.505.10">
    <property type="entry name" value="SH2 domain"/>
    <property type="match status" value="1"/>
</dbReference>
<dbReference type="OMA" id="WWEANEE"/>
<name>A0A8C2VG53_CHILA</name>
<dbReference type="Pfam" id="PF00017">
    <property type="entry name" value="SH2"/>
    <property type="match status" value="1"/>
</dbReference>
<dbReference type="CDD" id="cd10337">
    <property type="entry name" value="SH2_BCAR3"/>
    <property type="match status" value="1"/>
</dbReference>
<evidence type="ECO:0000256" key="1">
    <source>
        <dbReference type="ARBA" id="ARBA00022999"/>
    </source>
</evidence>
<organism evidence="7 8">
    <name type="scientific">Chinchilla lanigera</name>
    <name type="common">Long-tailed chinchilla</name>
    <name type="synonym">Chinchilla villidera</name>
    <dbReference type="NCBI Taxonomy" id="34839"/>
    <lineage>
        <taxon>Eukaryota</taxon>
        <taxon>Metazoa</taxon>
        <taxon>Chordata</taxon>
        <taxon>Craniata</taxon>
        <taxon>Vertebrata</taxon>
        <taxon>Euteleostomi</taxon>
        <taxon>Mammalia</taxon>
        <taxon>Eutheria</taxon>
        <taxon>Euarchontoglires</taxon>
        <taxon>Glires</taxon>
        <taxon>Rodentia</taxon>
        <taxon>Hystricomorpha</taxon>
        <taxon>Chinchillidae</taxon>
        <taxon>Chinchilla</taxon>
    </lineage>
</organism>
<dbReference type="SMART" id="SM00252">
    <property type="entry name" value="SH2"/>
    <property type="match status" value="1"/>
</dbReference>
<dbReference type="PROSITE" id="PS50009">
    <property type="entry name" value="RASGEF_CAT"/>
    <property type="match status" value="1"/>
</dbReference>
<gene>
    <name evidence="7" type="primary">SH2D3A</name>
</gene>
<dbReference type="InterPro" id="IPR001895">
    <property type="entry name" value="RASGEF_cat_dom"/>
</dbReference>
<feature type="region of interest" description="Disordered" evidence="4">
    <location>
        <begin position="140"/>
        <end position="171"/>
    </location>
</feature>
<reference evidence="7" key="1">
    <citation type="submission" date="2025-08" db="UniProtKB">
        <authorList>
            <consortium name="Ensembl"/>
        </authorList>
    </citation>
    <scope>IDENTIFICATION</scope>
</reference>
<dbReference type="Ensembl" id="ENSCLAT00000014503.1">
    <property type="protein sequence ID" value="ENSCLAP00000014345.1"/>
    <property type="gene ID" value="ENSCLAG00000009886.1"/>
</dbReference>
<feature type="compositionally biased region" description="Polar residues" evidence="4">
    <location>
        <begin position="240"/>
        <end position="252"/>
    </location>
</feature>
<evidence type="ECO:0000259" key="5">
    <source>
        <dbReference type="PROSITE" id="PS50001"/>
    </source>
</evidence>
<dbReference type="CTD" id="10045"/>
<dbReference type="Gene3D" id="1.10.840.10">
    <property type="entry name" value="Ras guanine-nucleotide exchange factors catalytic domain"/>
    <property type="match status" value="1"/>
</dbReference>
<dbReference type="AlphaFoldDB" id="A0A8C2VG53"/>
<dbReference type="GO" id="GO:0007264">
    <property type="term" value="P:small GTPase-mediated signal transduction"/>
    <property type="evidence" value="ECO:0007669"/>
    <property type="project" value="InterPro"/>
</dbReference>
<dbReference type="SUPFAM" id="SSF48366">
    <property type="entry name" value="Ras GEF"/>
    <property type="match status" value="1"/>
</dbReference>
<dbReference type="SUPFAM" id="SSF55550">
    <property type="entry name" value="SH2 domain"/>
    <property type="match status" value="1"/>
</dbReference>
<dbReference type="GO" id="GO:0001784">
    <property type="term" value="F:phosphotyrosine residue binding"/>
    <property type="evidence" value="ECO:0007669"/>
    <property type="project" value="InterPro"/>
</dbReference>
<keyword evidence="1 3" id="KW-0727">SH2 domain</keyword>
<evidence type="ECO:0000313" key="8">
    <source>
        <dbReference type="Proteomes" id="UP000694398"/>
    </source>
</evidence>
<evidence type="ECO:0000259" key="6">
    <source>
        <dbReference type="PROSITE" id="PS50009"/>
    </source>
</evidence>
<dbReference type="PANTHER" id="PTHR14247:SF11">
    <property type="entry name" value="SH2 DOMAIN-CONTAINING PROTEIN 3A"/>
    <property type="match status" value="1"/>
</dbReference>
<keyword evidence="8" id="KW-1185">Reference proteome</keyword>
<proteinExistence type="predicted"/>
<dbReference type="RefSeq" id="XP_005405748.1">
    <property type="nucleotide sequence ID" value="XM_005405691.2"/>
</dbReference>
<dbReference type="Proteomes" id="UP000694398">
    <property type="component" value="Unassembled WGS sequence"/>
</dbReference>
<dbReference type="PANTHER" id="PTHR14247">
    <property type="entry name" value="BREAST CANCER ANTI-ESTROGEN RESISTANCE PROTEIN 3 HOMOLOG-LIKE PROTEIN"/>
    <property type="match status" value="1"/>
</dbReference>
<dbReference type="InterPro" id="IPR051853">
    <property type="entry name" value="SH2-Ras-GEF_adapter"/>
</dbReference>
<dbReference type="SMART" id="SM00147">
    <property type="entry name" value="RasGEF"/>
    <property type="match status" value="1"/>
</dbReference>
<dbReference type="InterPro" id="IPR023578">
    <property type="entry name" value="Ras_GEF_dom_sf"/>
</dbReference>
<dbReference type="FunFam" id="1.10.840.10:FF:000014">
    <property type="entry name" value="SH2 domain containing 3A"/>
    <property type="match status" value="1"/>
</dbReference>
<reference evidence="7" key="2">
    <citation type="submission" date="2025-09" db="UniProtKB">
        <authorList>
            <consortium name="Ensembl"/>
        </authorList>
    </citation>
    <scope>IDENTIFICATION</scope>
</reference>
<dbReference type="GeneID" id="102003978"/>
<dbReference type="GeneTree" id="ENSGT00940000154130"/>
<sequence length="580" mass="62961">MQVPQDGEDLAHQPWYHGALSRQKAEALLLQDGDFLVRTSGSRGDHPVISCRWRGSALHFEVFRVTLRPRPGRPAALFQLEDERFTSMPALVYSYVTGRRPLSQATGAVASRPVVRQGPLQRSFSEETLLGSPVRTESFRARKWSSSQPADLEHTGQATDTHCGPGASTGPLPALLRMGSDPVLLKAPAPLGATADSLRASDGQLHAKAPTKPPRAPSLTFSDASGLPTTYCELVPRVPSTQGASPGQSCSQPEAPWWEDEEEEAEEEDGCFARPQGEVSFCLPDKPSCLLGPQNRPLDPKVLCTLRGLFLEHHAESTALHLLLVDCQAAGLLGVTKAQRVAMGVRSGLELLTLPQGHRLRLDLLERLETLALAGALAVLGCAGPLEERTAALRGLVELALALRPGAAGDLAGLAAVMGALLLPQVSRLECTWRQFRRSHTEAALAFEQELKPLMRALDEGSGPCEPGEVALPHVVPAVRLLEGEGPEGPEGPLEDSCERLLRTLQGARRMARDAPKFRRAAARRLRGFRPNPELREALSTGFLQRLLWGRQGARAPRTERLQKFEHVLSILSQRLEPGH</sequence>
<dbReference type="InterPro" id="IPR044102">
    <property type="entry name" value="SH2_SHEP1/BCAR3/NSP1"/>
</dbReference>